<organism evidence="3 4">
    <name type="scientific">Tuber borchii</name>
    <name type="common">White truffle</name>
    <dbReference type="NCBI Taxonomy" id="42251"/>
    <lineage>
        <taxon>Eukaryota</taxon>
        <taxon>Fungi</taxon>
        <taxon>Dikarya</taxon>
        <taxon>Ascomycota</taxon>
        <taxon>Pezizomycotina</taxon>
        <taxon>Pezizomycetes</taxon>
        <taxon>Pezizales</taxon>
        <taxon>Tuberaceae</taxon>
        <taxon>Tuber</taxon>
    </lineage>
</organism>
<feature type="region of interest" description="Disordered" evidence="1">
    <location>
        <begin position="335"/>
        <end position="413"/>
    </location>
</feature>
<accession>A0A2T7A6H7</accession>
<dbReference type="PANTHER" id="PTHR36102">
    <property type="entry name" value="CHROMOSOME 10, WHOLE GENOME SHOTGUN SEQUENCE"/>
    <property type="match status" value="1"/>
</dbReference>
<feature type="compositionally biased region" description="Low complexity" evidence="1">
    <location>
        <begin position="508"/>
        <end position="529"/>
    </location>
</feature>
<feature type="compositionally biased region" description="Polar residues" evidence="1">
    <location>
        <begin position="376"/>
        <end position="413"/>
    </location>
</feature>
<evidence type="ECO:0000313" key="3">
    <source>
        <dbReference type="EMBL" id="PUU83342.1"/>
    </source>
</evidence>
<dbReference type="AlphaFoldDB" id="A0A2T7A6H7"/>
<dbReference type="EMBL" id="NESQ01000015">
    <property type="protein sequence ID" value="PUU83342.1"/>
    <property type="molecule type" value="Genomic_DNA"/>
</dbReference>
<evidence type="ECO:0000256" key="1">
    <source>
        <dbReference type="SAM" id="MobiDB-lite"/>
    </source>
</evidence>
<feature type="domain" description="Subtelomeric hrmA-associated cluster protein AFUB-079030/YDR124W-like helical bundle" evidence="2">
    <location>
        <begin position="161"/>
        <end position="278"/>
    </location>
</feature>
<feature type="compositionally biased region" description="Polar residues" evidence="1">
    <location>
        <begin position="61"/>
        <end position="71"/>
    </location>
</feature>
<feature type="compositionally biased region" description="Polar residues" evidence="1">
    <location>
        <begin position="438"/>
        <end position="451"/>
    </location>
</feature>
<keyword evidence="4" id="KW-1185">Reference proteome</keyword>
<reference evidence="3 4" key="1">
    <citation type="submission" date="2017-04" db="EMBL/GenBank/DDBJ databases">
        <title>Draft genome sequence of Tuber borchii Vittad., a whitish edible truffle.</title>
        <authorList>
            <consortium name="DOE Joint Genome Institute"/>
            <person name="Murat C."/>
            <person name="Kuo A."/>
            <person name="Barry K.W."/>
            <person name="Clum A."/>
            <person name="Dockter R.B."/>
            <person name="Fauchery L."/>
            <person name="Iotti M."/>
            <person name="Kohler A."/>
            <person name="Labutti K."/>
            <person name="Lindquist E.A."/>
            <person name="Lipzen A."/>
            <person name="Ohm R.A."/>
            <person name="Wang M."/>
            <person name="Grigoriev I.V."/>
            <person name="Zambonelli A."/>
            <person name="Martin F.M."/>
        </authorList>
    </citation>
    <scope>NUCLEOTIDE SEQUENCE [LARGE SCALE GENOMIC DNA]</scope>
    <source>
        <strain evidence="3 4">Tbo3840</strain>
    </source>
</reference>
<dbReference type="InterPro" id="IPR047092">
    <property type="entry name" value="AFUB_07903/YDR124W-like_hel"/>
</dbReference>
<dbReference type="InterPro" id="IPR021264">
    <property type="entry name" value="AFUB_079030/YDR124W-like"/>
</dbReference>
<sequence>MKKGVQRHHRNDYDKDHQSPNRDSNGVDIDGDMEDEDDGNEGDIDGGQWADAEGDEDNHDGSSIHQQSTPPEDSDSLCSPKAMRANGDSGILLPPPPADQRRIIRANGANRKRPVQPELQTTPAKKRRSTAKRPVRRADSSSGESNDVVLHEEIEYKGLDITNEEEVNTFFETRLRQMQQLVCKVVAKCWIKVIEPKKQSNFPYNRGEESKPSWWPANARHKEPDHLMKPERLRLLLTMLRCRKVPVAKLEAATAEATAHIPPEKAPLLEEIYRVAKMEERYRSGGLAPGTLCFVAASEKIVKSPNQKVPSPKMNGGSSSPIIGSSGALRNMGRRMSSAQSPGQPQLSPIITNGESGLRAAPRLNTDIVTGGSMPHIQSQNPFRGNRGQSNVQPLNPQAGLSYSPNGYVSQTSPVHDEQYLDQNQMSLGYAHYLVNPQQQQPTPHRNSVATSHGYPAANPPPHPSLRRNHPNPNISQQSQSYAGWTSQLTNTPLVNGMYSSPYSPNTQSQHSPHGSHSGHPSHAPQSASNPPTPVTATSYQQLPAHPLPPMHQHQQSQMVTPPSHDIPDGDERGEQQFETPAMAGPIRSGSIHHQHQHISVSYSDFLENEHDLSAVQENAVSVEDGQQGGRSK</sequence>
<evidence type="ECO:0000259" key="2">
    <source>
        <dbReference type="Pfam" id="PF11001"/>
    </source>
</evidence>
<feature type="compositionally biased region" description="Acidic residues" evidence="1">
    <location>
        <begin position="29"/>
        <end position="44"/>
    </location>
</feature>
<dbReference type="Pfam" id="PF11001">
    <property type="entry name" value="AFUB_07903_YDR124W_hel"/>
    <property type="match status" value="1"/>
</dbReference>
<proteinExistence type="predicted"/>
<evidence type="ECO:0000313" key="4">
    <source>
        <dbReference type="Proteomes" id="UP000244722"/>
    </source>
</evidence>
<name>A0A2T7A6H7_TUBBO</name>
<feature type="compositionally biased region" description="Polar residues" evidence="1">
    <location>
        <begin position="471"/>
        <end position="482"/>
    </location>
</feature>
<protein>
    <recommendedName>
        <fullName evidence="2">Subtelomeric hrmA-associated cluster protein AFUB-079030/YDR124W-like helical bundle domain-containing protein</fullName>
    </recommendedName>
</protein>
<feature type="compositionally biased region" description="Polar residues" evidence="1">
    <location>
        <begin position="337"/>
        <end position="355"/>
    </location>
</feature>
<feature type="compositionally biased region" description="Basic and acidic residues" evidence="1">
    <location>
        <begin position="11"/>
        <end position="20"/>
    </location>
</feature>
<feature type="compositionally biased region" description="Basic residues" evidence="1">
    <location>
        <begin position="124"/>
        <end position="135"/>
    </location>
</feature>
<gene>
    <name evidence="3" type="ORF">B9Z19DRAFT_965084</name>
</gene>
<feature type="region of interest" description="Disordered" evidence="1">
    <location>
        <begin position="496"/>
        <end position="576"/>
    </location>
</feature>
<dbReference type="PANTHER" id="PTHR36102:SF1">
    <property type="entry name" value="YDR124W-LIKE HELICAL BUNDLE DOMAIN-CONTAINING PROTEIN"/>
    <property type="match status" value="1"/>
</dbReference>
<dbReference type="OrthoDB" id="5338458at2759"/>
<feature type="compositionally biased region" description="Basic residues" evidence="1">
    <location>
        <begin position="1"/>
        <end position="10"/>
    </location>
</feature>
<feature type="region of interest" description="Disordered" evidence="1">
    <location>
        <begin position="1"/>
        <end position="147"/>
    </location>
</feature>
<dbReference type="Proteomes" id="UP000244722">
    <property type="component" value="Unassembled WGS sequence"/>
</dbReference>
<dbReference type="STRING" id="42251.A0A2T7A6H7"/>
<feature type="compositionally biased region" description="Polar residues" evidence="1">
    <location>
        <begin position="496"/>
        <end position="507"/>
    </location>
</feature>
<comment type="caution">
    <text evidence="3">The sequence shown here is derived from an EMBL/GenBank/DDBJ whole genome shotgun (WGS) entry which is preliminary data.</text>
</comment>
<feature type="compositionally biased region" description="Basic and acidic residues" evidence="1">
    <location>
        <begin position="566"/>
        <end position="576"/>
    </location>
</feature>
<feature type="region of interest" description="Disordered" evidence="1">
    <location>
        <begin position="438"/>
        <end position="482"/>
    </location>
</feature>